<proteinExistence type="predicted"/>
<dbReference type="PANTHER" id="PTHR47756:SF2">
    <property type="entry name" value="BLL6612 PROTEIN"/>
    <property type="match status" value="1"/>
</dbReference>
<dbReference type="InterPro" id="IPR007627">
    <property type="entry name" value="RNA_pol_sigma70_r2"/>
</dbReference>
<dbReference type="InterPro" id="IPR046531">
    <property type="entry name" value="DUF6596"/>
</dbReference>
<feature type="compositionally biased region" description="Basic and acidic residues" evidence="1">
    <location>
        <begin position="318"/>
        <end position="331"/>
    </location>
</feature>
<feature type="domain" description="RNA polymerase sigma-70 region 2" evidence="2">
    <location>
        <begin position="50"/>
        <end position="99"/>
    </location>
</feature>
<dbReference type="EMBL" id="JAQAGZ010000006">
    <property type="protein sequence ID" value="MCZ8513068.1"/>
    <property type="molecule type" value="Genomic_DNA"/>
</dbReference>
<dbReference type="Gene3D" id="1.10.1740.10">
    <property type="match status" value="1"/>
</dbReference>
<organism evidence="4 5">
    <name type="scientific">Paenibacillus gyeongsangnamensis</name>
    <dbReference type="NCBI Taxonomy" id="3388067"/>
    <lineage>
        <taxon>Bacteria</taxon>
        <taxon>Bacillati</taxon>
        <taxon>Bacillota</taxon>
        <taxon>Bacilli</taxon>
        <taxon>Bacillales</taxon>
        <taxon>Paenibacillaceae</taxon>
        <taxon>Paenibacillus</taxon>
    </lineage>
</organism>
<dbReference type="Proteomes" id="UP001527882">
    <property type="component" value="Unassembled WGS sequence"/>
</dbReference>
<accession>A0ABT4Q860</accession>
<gene>
    <name evidence="4" type="ORF">O9H85_11670</name>
</gene>
<keyword evidence="5" id="KW-1185">Reference proteome</keyword>
<dbReference type="SUPFAM" id="SSF88946">
    <property type="entry name" value="Sigma2 domain of RNA polymerase sigma factors"/>
    <property type="match status" value="1"/>
</dbReference>
<dbReference type="InterPro" id="IPR013325">
    <property type="entry name" value="RNA_pol_sigma_r2"/>
</dbReference>
<dbReference type="PANTHER" id="PTHR47756">
    <property type="entry name" value="BLL6612 PROTEIN-RELATED"/>
    <property type="match status" value="1"/>
</dbReference>
<feature type="region of interest" description="Disordered" evidence="1">
    <location>
        <begin position="303"/>
        <end position="331"/>
    </location>
</feature>
<dbReference type="Pfam" id="PF04542">
    <property type="entry name" value="Sigma70_r2"/>
    <property type="match status" value="1"/>
</dbReference>
<evidence type="ECO:0000259" key="3">
    <source>
        <dbReference type="Pfam" id="PF20239"/>
    </source>
</evidence>
<dbReference type="SUPFAM" id="SSF88659">
    <property type="entry name" value="Sigma3 and sigma4 domains of RNA polymerase sigma factors"/>
    <property type="match status" value="1"/>
</dbReference>
<dbReference type="Pfam" id="PF20239">
    <property type="entry name" value="DUF6596"/>
    <property type="match status" value="1"/>
</dbReference>
<evidence type="ECO:0000259" key="2">
    <source>
        <dbReference type="Pfam" id="PF04542"/>
    </source>
</evidence>
<name>A0ABT4Q860_9BACL</name>
<dbReference type="InterPro" id="IPR013324">
    <property type="entry name" value="RNA_pol_sigma_r3/r4-like"/>
</dbReference>
<evidence type="ECO:0000256" key="1">
    <source>
        <dbReference type="SAM" id="MobiDB-lite"/>
    </source>
</evidence>
<evidence type="ECO:0000313" key="5">
    <source>
        <dbReference type="Proteomes" id="UP001527882"/>
    </source>
</evidence>
<comment type="caution">
    <text evidence="4">The sequence shown here is derived from an EMBL/GenBank/DDBJ whole genome shotgun (WGS) entry which is preliminary data.</text>
</comment>
<evidence type="ECO:0000313" key="4">
    <source>
        <dbReference type="EMBL" id="MCZ8513068.1"/>
    </source>
</evidence>
<protein>
    <submittedName>
        <fullName evidence="4">Sigma factor</fullName>
    </submittedName>
</protein>
<feature type="domain" description="DUF6596" evidence="3">
    <location>
        <begin position="202"/>
        <end position="302"/>
    </location>
</feature>
<dbReference type="RefSeq" id="WP_269881525.1">
    <property type="nucleotide sequence ID" value="NZ_JAQAGZ010000006.1"/>
</dbReference>
<reference evidence="4 5" key="1">
    <citation type="submission" date="2022-12" db="EMBL/GenBank/DDBJ databases">
        <title>Draft genome sequence of Paenibacillus sp. dW9.</title>
        <authorList>
            <person name="Choi E.-W."/>
            <person name="Kim D.-U."/>
        </authorList>
    </citation>
    <scope>NUCLEOTIDE SEQUENCE [LARGE SCALE GENOMIC DNA]</scope>
    <source>
        <strain evidence="5">dW9</strain>
    </source>
</reference>
<sequence length="350" mass="39413">MGSTRARRRGRSEAKYPFDQVNAMNAYDVVEQTARDAYGRLVSFLAINWRDIDAAQDAISDAFLVALETWPRVGVPDKPEAWLLTAARRKLIDQARRNRIYNRIAPTLLLMSEEAEQSTSSDTVFPDERLKMLFLCAHPGIDPKVRTPLMLQTVLGIDAARIASVFTVKPSTMGQRLTRAKTKIRSESMLFNMPDAEELPQRLDSVLEAIFAAYGTGWDEVTETNTHRKGLTEEAIYLGRLLSQFMPHEPEVQGLLALMLHLEARRDARLDESGNYVPLSEHNPASWSKTLIQEAESCLNKASQARNADPYGPYLAQRGDEGRGSIKRMDEGNCTKPSIAQILWTYSRKI</sequence>